<comment type="subcellular location">
    <subcellularLocation>
        <location evidence="7">Cytoplasm</location>
    </subcellularLocation>
    <subcellularLocation>
        <location evidence="7">Nucleus</location>
    </subcellularLocation>
</comment>
<dbReference type="OrthoDB" id="243313at2759"/>
<keyword evidence="5 7" id="KW-0378">Hydrolase</keyword>
<keyword evidence="2 7" id="KW-0963">Cytoplasm</keyword>
<dbReference type="CDD" id="cd17870">
    <property type="entry name" value="GPN1"/>
    <property type="match status" value="1"/>
</dbReference>
<keyword evidence="3" id="KW-0597">Phosphoprotein</keyword>
<dbReference type="Pfam" id="PF03029">
    <property type="entry name" value="ATP_bind_1"/>
    <property type="match status" value="1"/>
</dbReference>
<dbReference type="GO" id="GO:0005737">
    <property type="term" value="C:cytoplasm"/>
    <property type="evidence" value="ECO:0007669"/>
    <property type="project" value="UniProtKB-SubCell"/>
</dbReference>
<evidence type="ECO:0000256" key="5">
    <source>
        <dbReference type="ARBA" id="ARBA00022801"/>
    </source>
</evidence>
<dbReference type="VEuPathDB" id="FungiDB:A1Q1_00916"/>
<comment type="subunit">
    <text evidence="7">Binds to RNA polymerase II.</text>
</comment>
<dbReference type="InterPro" id="IPR004130">
    <property type="entry name" value="Gpn"/>
</dbReference>
<evidence type="ECO:0000313" key="9">
    <source>
        <dbReference type="EMBL" id="EJT49903.1"/>
    </source>
</evidence>
<evidence type="ECO:0000256" key="4">
    <source>
        <dbReference type="ARBA" id="ARBA00022741"/>
    </source>
</evidence>
<dbReference type="HOGENOM" id="CLU_037460_1_3_1"/>
<comment type="caution">
    <text evidence="9">The sequence shown here is derived from an EMBL/GenBank/DDBJ whole genome shotgun (WGS) entry which is preliminary data.</text>
</comment>
<dbReference type="PRINTS" id="PR00449">
    <property type="entry name" value="RASTRNSFRMNG"/>
</dbReference>
<dbReference type="InterPro" id="IPR030230">
    <property type="entry name" value="Gpn1/Npa3/XAB1"/>
</dbReference>
<comment type="function">
    <text evidence="7">Small GTPase required for proper nuclear import of RNA polymerase II (RNAPII). May act at an RNAP assembly step prior to nuclear import.</text>
</comment>
<dbReference type="PANTHER" id="PTHR21231">
    <property type="entry name" value="XPA-BINDING PROTEIN 1-RELATED"/>
    <property type="match status" value="1"/>
</dbReference>
<feature type="compositionally biased region" description="Acidic residues" evidence="8">
    <location>
        <begin position="348"/>
        <end position="365"/>
    </location>
</feature>
<dbReference type="RefSeq" id="XP_014181014.1">
    <property type="nucleotide sequence ID" value="XM_014325539.1"/>
</dbReference>
<reference evidence="9 10" key="1">
    <citation type="journal article" date="2012" name="Eukaryot. Cell">
        <title>Draft genome sequence of CBS 2479, the standard type strain of Trichosporon asahii.</title>
        <authorList>
            <person name="Yang R.Y."/>
            <person name="Li H.T."/>
            <person name="Zhu H."/>
            <person name="Zhou G.P."/>
            <person name="Wang M."/>
            <person name="Wang L."/>
        </authorList>
    </citation>
    <scope>NUCLEOTIDE SEQUENCE [LARGE SCALE GENOMIC DNA]</scope>
    <source>
        <strain evidence="10">ATCC 90039 / CBS 2479 / JCM 2466 / KCTC 7840 / NCYC 2677 / UAMH 7654</strain>
    </source>
</reference>
<keyword evidence="6 7" id="KW-0342">GTP-binding</keyword>
<dbReference type="GO" id="GO:0005525">
    <property type="term" value="F:GTP binding"/>
    <property type="evidence" value="ECO:0007669"/>
    <property type="project" value="UniProtKB-KW"/>
</dbReference>
<evidence type="ECO:0000256" key="2">
    <source>
        <dbReference type="ARBA" id="ARBA00022490"/>
    </source>
</evidence>
<dbReference type="GO" id="GO:0003924">
    <property type="term" value="F:GTPase activity"/>
    <property type="evidence" value="ECO:0007669"/>
    <property type="project" value="InterPro"/>
</dbReference>
<evidence type="ECO:0000256" key="8">
    <source>
        <dbReference type="SAM" id="MobiDB-lite"/>
    </source>
</evidence>
<dbReference type="FunFam" id="3.40.50.300:FF:000579">
    <property type="entry name" value="GPN-loop GTPase"/>
    <property type="match status" value="1"/>
</dbReference>
<dbReference type="GO" id="GO:0005634">
    <property type="term" value="C:nucleus"/>
    <property type="evidence" value="ECO:0007669"/>
    <property type="project" value="UniProtKB-SubCell"/>
</dbReference>
<dbReference type="Proteomes" id="UP000002748">
    <property type="component" value="Unassembled WGS sequence"/>
</dbReference>
<dbReference type="EMBL" id="ALBS01000144">
    <property type="protein sequence ID" value="EJT49903.1"/>
    <property type="molecule type" value="Genomic_DNA"/>
</dbReference>
<dbReference type="AlphaFoldDB" id="J5QZC4"/>
<organism evidence="9 10">
    <name type="scientific">Trichosporon asahii var. asahii (strain ATCC 90039 / CBS 2479 / JCM 2466 / KCTC 7840 / NBRC 103889/ NCYC 2677 / UAMH 7654)</name>
    <name type="common">Yeast</name>
    <dbReference type="NCBI Taxonomy" id="1186058"/>
    <lineage>
        <taxon>Eukaryota</taxon>
        <taxon>Fungi</taxon>
        <taxon>Dikarya</taxon>
        <taxon>Basidiomycota</taxon>
        <taxon>Agaricomycotina</taxon>
        <taxon>Tremellomycetes</taxon>
        <taxon>Trichosporonales</taxon>
        <taxon>Trichosporonaceae</taxon>
        <taxon>Trichosporon</taxon>
    </lineage>
</organism>
<feature type="region of interest" description="Disordered" evidence="8">
    <location>
        <begin position="381"/>
        <end position="402"/>
    </location>
</feature>
<accession>J5QZC4</accession>
<evidence type="ECO:0000313" key="10">
    <source>
        <dbReference type="Proteomes" id="UP000002748"/>
    </source>
</evidence>
<sequence>MAEPSKDTQQPPADQANAPAASSSSAAADASSSAPASGGKKQPMTVLVIGMAGSGKTTLMQRINSYLHTEQKPAYIVNLDPAVSHMGYSANIDIRDTVDYKEVMKQYNLGPNGGIMTALNLFTTKFDQVLGFVEKRAESVDYILVDTPGQIEIFTWSASGAIITDAIASSLPTCVAYVIDTPRTTAPATFMSNMLYACSILYKTRLPFILVFNKVDVEPCDFAKEWMADFEKFQAALEERGRDENGENYMNSLMSSMSLVLDEFYNNLRAVGVSAMTGEGMKELFEAVESCRKEYEEPELDRLKADKEAKAAAAKQGHLERMLKDMGVKDKPKNPFGPHVRNDRADALFDDEGGDADERDPEEEEAIRRQMELEEEAEHHMTLGAGDIVEDDIIQVDPQSRS</sequence>
<evidence type="ECO:0000256" key="7">
    <source>
        <dbReference type="RuleBase" id="RU365059"/>
    </source>
</evidence>
<protein>
    <recommendedName>
        <fullName evidence="7">GPN-loop GTPase</fullName>
        <ecNumber evidence="7">3.6.5.-</ecNumber>
    </recommendedName>
</protein>
<dbReference type="KEGG" id="tasa:A1Q1_00916"/>
<evidence type="ECO:0000256" key="1">
    <source>
        <dbReference type="ARBA" id="ARBA00005290"/>
    </source>
</evidence>
<feature type="compositionally biased region" description="Low complexity" evidence="8">
    <location>
        <begin position="9"/>
        <end position="37"/>
    </location>
</feature>
<feature type="region of interest" description="Disordered" evidence="8">
    <location>
        <begin position="327"/>
        <end position="368"/>
    </location>
</feature>
<dbReference type="SUPFAM" id="SSF52540">
    <property type="entry name" value="P-loop containing nucleoside triphosphate hydrolases"/>
    <property type="match status" value="1"/>
</dbReference>
<name>J5QZC4_TRIAS</name>
<evidence type="ECO:0000256" key="3">
    <source>
        <dbReference type="ARBA" id="ARBA00022553"/>
    </source>
</evidence>
<evidence type="ECO:0000256" key="6">
    <source>
        <dbReference type="ARBA" id="ARBA00023134"/>
    </source>
</evidence>
<dbReference type="EC" id="3.6.5.-" evidence="7"/>
<dbReference type="InterPro" id="IPR027417">
    <property type="entry name" value="P-loop_NTPase"/>
</dbReference>
<dbReference type="PANTHER" id="PTHR21231:SF8">
    <property type="entry name" value="GPN-LOOP GTPASE 1"/>
    <property type="match status" value="1"/>
</dbReference>
<feature type="region of interest" description="Disordered" evidence="8">
    <location>
        <begin position="1"/>
        <end position="41"/>
    </location>
</feature>
<comment type="similarity">
    <text evidence="1 7">Belongs to the GPN-loop GTPase family.</text>
</comment>
<dbReference type="Gene3D" id="3.40.50.300">
    <property type="entry name" value="P-loop containing nucleotide triphosphate hydrolases"/>
    <property type="match status" value="1"/>
</dbReference>
<gene>
    <name evidence="9" type="ORF">A1Q1_00916</name>
</gene>
<proteinExistence type="inferred from homology"/>
<keyword evidence="4 7" id="KW-0547">Nucleotide-binding</keyword>
<dbReference type="GeneID" id="25984430"/>